<dbReference type="InterPro" id="IPR055072">
    <property type="entry name" value="Ferlin_DSRM"/>
</dbReference>
<dbReference type="Proteomes" id="UP000230423">
    <property type="component" value="Unassembled WGS sequence"/>
</dbReference>
<keyword evidence="3" id="KW-0677">Repeat</keyword>
<dbReference type="Pfam" id="PF00168">
    <property type="entry name" value="C2"/>
    <property type="match status" value="1"/>
</dbReference>
<dbReference type="GO" id="GO:0007009">
    <property type="term" value="P:plasma membrane organization"/>
    <property type="evidence" value="ECO:0007669"/>
    <property type="project" value="TreeGrafter"/>
</dbReference>
<proteinExistence type="predicted"/>
<name>A0A2G9UCC8_TELCI</name>
<evidence type="ECO:0000256" key="3">
    <source>
        <dbReference type="ARBA" id="ARBA00022737"/>
    </source>
</evidence>
<dbReference type="PANTHER" id="PTHR12546">
    <property type="entry name" value="FER-1-LIKE"/>
    <property type="match status" value="1"/>
</dbReference>
<evidence type="ECO:0000259" key="6">
    <source>
        <dbReference type="PROSITE" id="PS50004"/>
    </source>
</evidence>
<dbReference type="Gene3D" id="2.60.40.150">
    <property type="entry name" value="C2 domain"/>
    <property type="match status" value="1"/>
</dbReference>
<keyword evidence="2" id="KW-0812">Transmembrane</keyword>
<keyword evidence="5" id="KW-0472">Membrane</keyword>
<keyword evidence="4" id="KW-1133">Transmembrane helix</keyword>
<evidence type="ECO:0000256" key="5">
    <source>
        <dbReference type="ARBA" id="ARBA00023136"/>
    </source>
</evidence>
<evidence type="ECO:0000313" key="7">
    <source>
        <dbReference type="EMBL" id="PIO67886.1"/>
    </source>
</evidence>
<keyword evidence="8" id="KW-1185">Reference proteome</keyword>
<comment type="subcellular location">
    <subcellularLocation>
        <location evidence="1">Membrane</location>
        <topology evidence="1">Single-pass membrane protein</topology>
    </subcellularLocation>
</comment>
<dbReference type="GO" id="GO:0016020">
    <property type="term" value="C:membrane"/>
    <property type="evidence" value="ECO:0007669"/>
    <property type="project" value="UniProtKB-SubCell"/>
</dbReference>
<dbReference type="OrthoDB" id="270970at2759"/>
<dbReference type="PROSITE" id="PS50004">
    <property type="entry name" value="C2"/>
    <property type="match status" value="1"/>
</dbReference>
<dbReference type="InterPro" id="IPR037721">
    <property type="entry name" value="Ferlin"/>
</dbReference>
<evidence type="ECO:0000256" key="2">
    <source>
        <dbReference type="ARBA" id="ARBA00022692"/>
    </source>
</evidence>
<dbReference type="InterPro" id="IPR037724">
    <property type="entry name" value="C2E_Ferlin"/>
</dbReference>
<reference evidence="7 8" key="1">
    <citation type="submission" date="2015-09" db="EMBL/GenBank/DDBJ databases">
        <title>Draft genome of the parasitic nematode Teladorsagia circumcincta isolate WARC Sus (inbred).</title>
        <authorList>
            <person name="Mitreva M."/>
        </authorList>
    </citation>
    <scope>NUCLEOTIDE SEQUENCE [LARGE SCALE GENOMIC DNA]</scope>
    <source>
        <strain evidence="7 8">S</strain>
    </source>
</reference>
<dbReference type="InterPro" id="IPR035892">
    <property type="entry name" value="C2_domain_sf"/>
</dbReference>
<evidence type="ECO:0000256" key="1">
    <source>
        <dbReference type="ARBA" id="ARBA00004167"/>
    </source>
</evidence>
<dbReference type="SUPFAM" id="SSF49562">
    <property type="entry name" value="C2 domain (Calcium/lipid-binding domain, CaLB)"/>
    <property type="match status" value="1"/>
</dbReference>
<sequence>MKNLIVMPFSDRFEIPGELRPKFQNFAIQILCWGVRNLKKYQFLSVRRPFLELIIGDMETRTDPIPNVVKDPNFETPLITFPLRVGNRKVLLSVENIEKKVFDNQKEVPDKADWTDYDKVIEKEDAELAATPLVPSLSVEGMPVLDWWCKYYASLGHPEKAPGFEESGMEHLKVFQVALEDVNGYNGFEDFLDTFKFVKSSRGNFDDPEEKEKSGELKGKVFITPISDKDDTVLLDPPGVEFLGTVKCLLRVYIVEAKKLVSQRKNGMCDPYLLVRCGKKMINLKKKYRADTLEPVFGECIEMEVNIPVEKDLIITVMDYRKVIADDTIGSTRIDLENRLLTKWRATVGLSAQYTIQGEMQWRDQQTPLATLRGYCKKMLVDPPTVIEKPNDIGLKILGIEFWHSQVQQELDQ</sequence>
<feature type="domain" description="C2" evidence="6">
    <location>
        <begin position="225"/>
        <end position="349"/>
    </location>
</feature>
<gene>
    <name evidence="7" type="ORF">TELCIR_10346</name>
</gene>
<protein>
    <submittedName>
        <fullName evidence="7">C2 domain protein</fullName>
    </submittedName>
</protein>
<dbReference type="EMBL" id="KZ347365">
    <property type="protein sequence ID" value="PIO67886.1"/>
    <property type="molecule type" value="Genomic_DNA"/>
</dbReference>
<evidence type="ECO:0000313" key="8">
    <source>
        <dbReference type="Proteomes" id="UP000230423"/>
    </source>
</evidence>
<accession>A0A2G9UCC8</accession>
<dbReference type="InterPro" id="IPR000008">
    <property type="entry name" value="C2_dom"/>
</dbReference>
<evidence type="ECO:0000256" key="4">
    <source>
        <dbReference type="ARBA" id="ARBA00022989"/>
    </source>
</evidence>
<dbReference type="CDD" id="cd04037">
    <property type="entry name" value="C2E_Ferlin"/>
    <property type="match status" value="1"/>
</dbReference>
<dbReference type="GO" id="GO:0061025">
    <property type="term" value="P:membrane fusion"/>
    <property type="evidence" value="ECO:0007669"/>
    <property type="project" value="TreeGrafter"/>
</dbReference>
<dbReference type="AlphaFoldDB" id="A0A2G9UCC8"/>
<dbReference type="SMART" id="SM00239">
    <property type="entry name" value="C2"/>
    <property type="match status" value="1"/>
</dbReference>
<dbReference type="PANTHER" id="PTHR12546:SF33">
    <property type="entry name" value="SPERM VESICLE FUSION PROTEIN FER-1"/>
    <property type="match status" value="1"/>
</dbReference>
<dbReference type="Pfam" id="PF22901">
    <property type="entry name" value="dsrm_Ferlin"/>
    <property type="match status" value="1"/>
</dbReference>
<organism evidence="7 8">
    <name type="scientific">Teladorsagia circumcincta</name>
    <name type="common">Brown stomach worm</name>
    <name type="synonym">Ostertagia circumcincta</name>
    <dbReference type="NCBI Taxonomy" id="45464"/>
    <lineage>
        <taxon>Eukaryota</taxon>
        <taxon>Metazoa</taxon>
        <taxon>Ecdysozoa</taxon>
        <taxon>Nematoda</taxon>
        <taxon>Chromadorea</taxon>
        <taxon>Rhabditida</taxon>
        <taxon>Rhabditina</taxon>
        <taxon>Rhabditomorpha</taxon>
        <taxon>Strongyloidea</taxon>
        <taxon>Trichostrongylidae</taxon>
        <taxon>Teladorsagia</taxon>
    </lineage>
</organism>